<dbReference type="GeneID" id="87898316"/>
<sequence length="297" mass="34495">MKIPFALTLAFFITSVWAGGYQNCLERVWLFQAYLIDQHNPEADRQIGYQCTNWNNYQSKCIGNWVPCRGRQGRRQCNFDDFQLFLGNLRPGMAGVTQTVTRADRSLDVERTATNCLWTWRDHERPPYNFRGYKAVKHGRNNHNDFIYRIGQITNDNYNKPAVRAAAGAQAFRNVDDTLSKITTARVADHGRHLIPAARNALPGVTIWEKNFGPSPYYRDGYVPPAGVDPDERQWKTVDWEGTINSPFNPSDTRTRVRNWLNTYYRGNAANINARDHWQVLRSYKNISDRTNRCRKR</sequence>
<protein>
    <submittedName>
        <fullName evidence="2">Uncharacterized protein</fullName>
    </submittedName>
</protein>
<reference evidence="2 3" key="1">
    <citation type="journal article" date="2023" name="bioRxiv">
        <title>High-quality genome assemblies of four members of thePodospora anserinaspecies complex.</title>
        <authorList>
            <person name="Ament-Velasquez S.L."/>
            <person name="Vogan A.A."/>
            <person name="Wallerman O."/>
            <person name="Hartmann F."/>
            <person name="Gautier V."/>
            <person name="Silar P."/>
            <person name="Giraud T."/>
            <person name="Johannesson H."/>
        </authorList>
    </citation>
    <scope>NUCLEOTIDE SEQUENCE [LARGE SCALE GENOMIC DNA]</scope>
    <source>
        <strain evidence="2 3">CBS 112042</strain>
    </source>
</reference>
<evidence type="ECO:0000256" key="1">
    <source>
        <dbReference type="SAM" id="SignalP"/>
    </source>
</evidence>
<dbReference type="RefSeq" id="XP_062732712.1">
    <property type="nucleotide sequence ID" value="XM_062878834.1"/>
</dbReference>
<feature type="chain" id="PRO_5045711845" evidence="1">
    <location>
        <begin position="19"/>
        <end position="297"/>
    </location>
</feature>
<evidence type="ECO:0000313" key="2">
    <source>
        <dbReference type="EMBL" id="KAK4643736.1"/>
    </source>
</evidence>
<organism evidence="2 3">
    <name type="scientific">Podospora bellae-mahoneyi</name>
    <dbReference type="NCBI Taxonomy" id="2093777"/>
    <lineage>
        <taxon>Eukaryota</taxon>
        <taxon>Fungi</taxon>
        <taxon>Dikarya</taxon>
        <taxon>Ascomycota</taxon>
        <taxon>Pezizomycotina</taxon>
        <taxon>Sordariomycetes</taxon>
        <taxon>Sordariomycetidae</taxon>
        <taxon>Sordariales</taxon>
        <taxon>Podosporaceae</taxon>
        <taxon>Podospora</taxon>
    </lineage>
</organism>
<feature type="signal peptide" evidence="1">
    <location>
        <begin position="1"/>
        <end position="18"/>
    </location>
</feature>
<keyword evidence="3" id="KW-1185">Reference proteome</keyword>
<accession>A0ABR0FIE2</accession>
<dbReference type="Proteomes" id="UP001322138">
    <property type="component" value="Unassembled WGS sequence"/>
</dbReference>
<evidence type="ECO:0000313" key="3">
    <source>
        <dbReference type="Proteomes" id="UP001322138"/>
    </source>
</evidence>
<gene>
    <name evidence="2" type="ORF">QC761_405550</name>
</gene>
<comment type="caution">
    <text evidence="2">The sequence shown here is derived from an EMBL/GenBank/DDBJ whole genome shotgun (WGS) entry which is preliminary data.</text>
</comment>
<proteinExistence type="predicted"/>
<dbReference type="EMBL" id="JAFFGZ010000006">
    <property type="protein sequence ID" value="KAK4643736.1"/>
    <property type="molecule type" value="Genomic_DNA"/>
</dbReference>
<name>A0ABR0FIE2_9PEZI</name>
<keyword evidence="1" id="KW-0732">Signal</keyword>